<evidence type="ECO:0000313" key="5">
    <source>
        <dbReference type="Proteomes" id="UP001591681"/>
    </source>
</evidence>
<evidence type="ECO:0000256" key="1">
    <source>
        <dbReference type="ARBA" id="ARBA00022574"/>
    </source>
</evidence>
<dbReference type="InterPro" id="IPR020472">
    <property type="entry name" value="WD40_PAC1"/>
</dbReference>
<dbReference type="SUPFAM" id="SSF50978">
    <property type="entry name" value="WD40 repeat-like"/>
    <property type="match status" value="1"/>
</dbReference>
<evidence type="ECO:0000313" key="4">
    <source>
        <dbReference type="EMBL" id="KAL2099822.1"/>
    </source>
</evidence>
<dbReference type="InterPro" id="IPR036322">
    <property type="entry name" value="WD40_repeat_dom_sf"/>
</dbReference>
<dbReference type="InterPro" id="IPR001680">
    <property type="entry name" value="WD40_rpt"/>
</dbReference>
<keyword evidence="2" id="KW-0677">Repeat</keyword>
<dbReference type="SMART" id="SM00320">
    <property type="entry name" value="WD40"/>
    <property type="match status" value="6"/>
</dbReference>
<dbReference type="PANTHER" id="PTHR22805:SF2">
    <property type="entry name" value="WD REPEAT-CONTAINING PROTEIN 41"/>
    <property type="match status" value="1"/>
</dbReference>
<feature type="repeat" description="WD" evidence="3">
    <location>
        <begin position="334"/>
        <end position="349"/>
    </location>
</feature>
<organism evidence="4 5">
    <name type="scientific">Coilia grayii</name>
    <name type="common">Gray's grenadier anchovy</name>
    <dbReference type="NCBI Taxonomy" id="363190"/>
    <lineage>
        <taxon>Eukaryota</taxon>
        <taxon>Metazoa</taxon>
        <taxon>Chordata</taxon>
        <taxon>Craniata</taxon>
        <taxon>Vertebrata</taxon>
        <taxon>Euteleostomi</taxon>
        <taxon>Actinopterygii</taxon>
        <taxon>Neopterygii</taxon>
        <taxon>Teleostei</taxon>
        <taxon>Clupei</taxon>
        <taxon>Clupeiformes</taxon>
        <taxon>Clupeoidei</taxon>
        <taxon>Engraulidae</taxon>
        <taxon>Coilinae</taxon>
        <taxon>Coilia</taxon>
    </lineage>
</organism>
<evidence type="ECO:0008006" key="6">
    <source>
        <dbReference type="Google" id="ProtNLM"/>
    </source>
</evidence>
<keyword evidence="5" id="KW-1185">Reference proteome</keyword>
<dbReference type="EMBL" id="JBHFQA010000004">
    <property type="protein sequence ID" value="KAL2099822.1"/>
    <property type="molecule type" value="Genomic_DNA"/>
</dbReference>
<dbReference type="Proteomes" id="UP001591681">
    <property type="component" value="Unassembled WGS sequence"/>
</dbReference>
<dbReference type="PROSITE" id="PS50082">
    <property type="entry name" value="WD_REPEATS_2"/>
    <property type="match status" value="3"/>
</dbReference>
<protein>
    <recommendedName>
        <fullName evidence="6">WD repeat-containing protein 41</fullName>
    </recommendedName>
</protein>
<accession>A0ABD1KL08</accession>
<evidence type="ECO:0000256" key="3">
    <source>
        <dbReference type="PROSITE-ProRule" id="PRU00221"/>
    </source>
</evidence>
<evidence type="ECO:0000256" key="2">
    <source>
        <dbReference type="ARBA" id="ARBA00022737"/>
    </source>
</evidence>
<dbReference type="PRINTS" id="PR00320">
    <property type="entry name" value="GPROTEINBRPT"/>
</dbReference>
<proteinExistence type="predicted"/>
<keyword evidence="1 3" id="KW-0853">WD repeat</keyword>
<dbReference type="PANTHER" id="PTHR22805">
    <property type="entry name" value="WDR41-RELATED"/>
    <property type="match status" value="1"/>
</dbReference>
<dbReference type="Pfam" id="PF25178">
    <property type="entry name" value="Beta-prop_WDR41"/>
    <property type="match status" value="1"/>
</dbReference>
<dbReference type="InterPro" id="IPR040102">
    <property type="entry name" value="WDR41"/>
</dbReference>
<name>A0ABD1KL08_9TELE</name>
<dbReference type="PROSITE" id="PS00678">
    <property type="entry name" value="WD_REPEATS_1"/>
    <property type="match status" value="1"/>
</dbReference>
<sequence length="450" mass="50081">MLRWILGGREAQGVVEKNSILFSAEEQPRNCYTELQVLKGHFDIVRYLVQIDDLRFASAGDDGLVLVWNVETGERLQELRGHTQQVTALVTYTITLKNLVHTFLITASSDRSVSLWDPDSGNRVQMVCDLQSSIKCILVLSWQSLWLSGGNDLCVWNRSFQLLSKIEQDSDTGVTAMLELPRNHVAVAVDREIIIYELKASSVDSDVSVTAVQYLANHQDSIRSLINVNDKLFASGCHAGELIIWDSADWTVYADEQIALEDPHYEGQAEVKLGHQKQSEMAIQHLVSDGELVVATVGSGLYVYHVPKKCLVAHRKLAHDSDILHTELVTESKLISCSEDGSVKIWELQDLPLPAEPTSAGFFGIWSFGRSSKQGSPPKKVTEVLGLKTLELMGDLIGHSGAVQMFLNFGKSGLVTCSTDHLLIVWRDGERQSHLRSLMIFEKLEENQGL</sequence>
<dbReference type="AlphaFoldDB" id="A0ABD1KL08"/>
<dbReference type="InterPro" id="IPR019775">
    <property type="entry name" value="WD40_repeat_CS"/>
</dbReference>
<feature type="repeat" description="WD" evidence="3">
    <location>
        <begin position="79"/>
        <end position="126"/>
    </location>
</feature>
<gene>
    <name evidence="4" type="ORF">ACEWY4_004216</name>
</gene>
<dbReference type="InterPro" id="IPR015943">
    <property type="entry name" value="WD40/YVTN_repeat-like_dom_sf"/>
</dbReference>
<reference evidence="4 5" key="1">
    <citation type="submission" date="2024-09" db="EMBL/GenBank/DDBJ databases">
        <title>A chromosome-level genome assembly of Gray's grenadier anchovy, Coilia grayii.</title>
        <authorList>
            <person name="Fu Z."/>
        </authorList>
    </citation>
    <scope>NUCLEOTIDE SEQUENCE [LARGE SCALE GENOMIC DNA]</scope>
    <source>
        <strain evidence="4">G4</strain>
        <tissue evidence="4">Muscle</tissue>
    </source>
</reference>
<dbReference type="Gene3D" id="2.130.10.10">
    <property type="entry name" value="YVTN repeat-like/Quinoprotein amine dehydrogenase"/>
    <property type="match status" value="2"/>
</dbReference>
<comment type="caution">
    <text evidence="4">The sequence shown here is derived from an EMBL/GenBank/DDBJ whole genome shotgun (WGS) entry which is preliminary data.</text>
</comment>
<feature type="repeat" description="WD" evidence="3">
    <location>
        <begin position="38"/>
        <end position="78"/>
    </location>
</feature>